<name>A0A7V1PVN3_CALAY</name>
<keyword evidence="1" id="KW-1133">Transmembrane helix</keyword>
<sequence>MPDIKEMLAQPDKKSGQKWFYPMSDAKDIILTVLLVLLTIQIIVLFFLKRLVQNFFAVLKDLKRMRALFMSHSDGENVNTIAPVSTCQNCKFRLTFMNAPFNDDLSFSYRCRLNGSMVSLHHSCKDFQTASSKSDSR</sequence>
<dbReference type="Proteomes" id="UP000886005">
    <property type="component" value="Unassembled WGS sequence"/>
</dbReference>
<gene>
    <name evidence="2" type="ORF">ENJ10_10770</name>
</gene>
<evidence type="ECO:0000313" key="2">
    <source>
        <dbReference type="EMBL" id="HED11161.1"/>
    </source>
</evidence>
<dbReference type="AlphaFoldDB" id="A0A7V1PVN3"/>
<organism evidence="2">
    <name type="scientific">Caldithrix abyssi</name>
    <dbReference type="NCBI Taxonomy" id="187145"/>
    <lineage>
        <taxon>Bacteria</taxon>
        <taxon>Pseudomonadati</taxon>
        <taxon>Calditrichota</taxon>
        <taxon>Calditrichia</taxon>
        <taxon>Calditrichales</taxon>
        <taxon>Calditrichaceae</taxon>
        <taxon>Caldithrix</taxon>
    </lineage>
</organism>
<comment type="caution">
    <text evidence="2">The sequence shown here is derived from an EMBL/GenBank/DDBJ whole genome shotgun (WGS) entry which is preliminary data.</text>
</comment>
<protein>
    <submittedName>
        <fullName evidence="2">Uncharacterized protein</fullName>
    </submittedName>
</protein>
<feature type="transmembrane region" description="Helical" evidence="1">
    <location>
        <begin position="29"/>
        <end position="48"/>
    </location>
</feature>
<reference evidence="2" key="1">
    <citation type="journal article" date="2020" name="mSystems">
        <title>Genome- and Community-Level Interaction Insights into Carbon Utilization and Element Cycling Functions of Hydrothermarchaeota in Hydrothermal Sediment.</title>
        <authorList>
            <person name="Zhou Z."/>
            <person name="Liu Y."/>
            <person name="Xu W."/>
            <person name="Pan J."/>
            <person name="Luo Z.H."/>
            <person name="Li M."/>
        </authorList>
    </citation>
    <scope>NUCLEOTIDE SEQUENCE [LARGE SCALE GENOMIC DNA]</scope>
    <source>
        <strain evidence="2">HyVt-456</strain>
    </source>
</reference>
<proteinExistence type="predicted"/>
<dbReference type="EMBL" id="DRLD01000300">
    <property type="protein sequence ID" value="HED11161.1"/>
    <property type="molecule type" value="Genomic_DNA"/>
</dbReference>
<keyword evidence="1" id="KW-0812">Transmembrane</keyword>
<keyword evidence="1" id="KW-0472">Membrane</keyword>
<accession>A0A7V1PVN3</accession>
<evidence type="ECO:0000256" key="1">
    <source>
        <dbReference type="SAM" id="Phobius"/>
    </source>
</evidence>